<dbReference type="Pfam" id="PF07725">
    <property type="entry name" value="LRR_3"/>
    <property type="match status" value="1"/>
</dbReference>
<dbReference type="Gene3D" id="1.10.8.430">
    <property type="entry name" value="Helical domain of apoptotic protease-activating factors"/>
    <property type="match status" value="1"/>
</dbReference>
<evidence type="ECO:0000313" key="10">
    <source>
        <dbReference type="Proteomes" id="UP000075243"/>
    </source>
</evidence>
<evidence type="ECO:0000256" key="2">
    <source>
        <dbReference type="ARBA" id="ARBA00022614"/>
    </source>
</evidence>
<dbReference type="Gramene" id="C.cajan_00499.t">
    <property type="protein sequence ID" value="C.cajan_00499.t"/>
    <property type="gene ID" value="C.cajan_00499"/>
</dbReference>
<dbReference type="Proteomes" id="UP000075243">
    <property type="component" value="Chromosome 11"/>
</dbReference>
<evidence type="ECO:0000256" key="7">
    <source>
        <dbReference type="ARBA" id="ARBA00047304"/>
    </source>
</evidence>
<protein>
    <recommendedName>
        <fullName evidence="1">ADP-ribosyl cyclase/cyclic ADP-ribose hydrolase</fullName>
        <ecNumber evidence="1">3.2.2.6</ecNumber>
    </recommendedName>
</protein>
<dbReference type="GO" id="GO:0007165">
    <property type="term" value="P:signal transduction"/>
    <property type="evidence" value="ECO:0007669"/>
    <property type="project" value="InterPro"/>
</dbReference>
<dbReference type="PANTHER" id="PTHR11017">
    <property type="entry name" value="LEUCINE-RICH REPEAT-CONTAINING PROTEIN"/>
    <property type="match status" value="1"/>
</dbReference>
<dbReference type="FunFam" id="3.40.50.10140:FF:000007">
    <property type="entry name" value="Disease resistance protein (TIR-NBS-LRR class)"/>
    <property type="match status" value="1"/>
</dbReference>
<dbReference type="Gene3D" id="3.40.50.10140">
    <property type="entry name" value="Toll/interleukin-1 receptor homology (TIR) domain"/>
    <property type="match status" value="1"/>
</dbReference>
<dbReference type="GO" id="GO:0043531">
    <property type="term" value="F:ADP binding"/>
    <property type="evidence" value="ECO:0007669"/>
    <property type="project" value="InterPro"/>
</dbReference>
<evidence type="ECO:0000256" key="1">
    <source>
        <dbReference type="ARBA" id="ARBA00011982"/>
    </source>
</evidence>
<keyword evidence="10" id="KW-1185">Reference proteome</keyword>
<dbReference type="SMART" id="SM00255">
    <property type="entry name" value="TIR"/>
    <property type="match status" value="1"/>
</dbReference>
<dbReference type="EC" id="3.2.2.6" evidence="1"/>
<keyword evidence="2" id="KW-0433">Leucine-rich repeat</keyword>
<dbReference type="SUPFAM" id="SSF52540">
    <property type="entry name" value="P-loop containing nucleoside triphosphate hydrolases"/>
    <property type="match status" value="1"/>
</dbReference>
<dbReference type="InterPro" id="IPR002182">
    <property type="entry name" value="NB-ARC"/>
</dbReference>
<dbReference type="InterPro" id="IPR044974">
    <property type="entry name" value="Disease_R_plants"/>
</dbReference>
<reference evidence="9 10" key="1">
    <citation type="journal article" date="2012" name="Nat. Biotechnol.">
        <title>Draft genome sequence of pigeonpea (Cajanus cajan), an orphan legume crop of resource-poor farmers.</title>
        <authorList>
            <person name="Varshney R.K."/>
            <person name="Chen W."/>
            <person name="Li Y."/>
            <person name="Bharti A.K."/>
            <person name="Saxena R.K."/>
            <person name="Schlueter J.A."/>
            <person name="Donoghue M.T."/>
            <person name="Azam S."/>
            <person name="Fan G."/>
            <person name="Whaley A.M."/>
            <person name="Farmer A.D."/>
            <person name="Sheridan J."/>
            <person name="Iwata A."/>
            <person name="Tuteja R."/>
            <person name="Penmetsa R.V."/>
            <person name="Wu W."/>
            <person name="Upadhyaya H.D."/>
            <person name="Yang S.P."/>
            <person name="Shah T."/>
            <person name="Saxena K.B."/>
            <person name="Michael T."/>
            <person name="McCombie W.R."/>
            <person name="Yang B."/>
            <person name="Zhang G."/>
            <person name="Yang H."/>
            <person name="Wang J."/>
            <person name="Spillane C."/>
            <person name="Cook D.R."/>
            <person name="May G.D."/>
            <person name="Xu X."/>
            <person name="Jackson S.A."/>
        </authorList>
    </citation>
    <scope>NUCLEOTIDE SEQUENCE [LARGE SCALE GENOMIC DNA]</scope>
    <source>
        <strain evidence="10">cv. Asha</strain>
    </source>
</reference>
<dbReference type="FunFam" id="1.10.8.430:FF:000002">
    <property type="entry name" value="Disease resistance protein (TIR-NBS-LRR class)"/>
    <property type="match status" value="1"/>
</dbReference>
<dbReference type="InterPro" id="IPR027417">
    <property type="entry name" value="P-loop_NTPase"/>
</dbReference>
<proteinExistence type="predicted"/>
<dbReference type="InterPro" id="IPR000157">
    <property type="entry name" value="TIR_dom"/>
</dbReference>
<evidence type="ECO:0000313" key="9">
    <source>
        <dbReference type="EMBL" id="KYP54331.1"/>
    </source>
</evidence>
<organism evidence="9 10">
    <name type="scientific">Cajanus cajan</name>
    <name type="common">Pigeon pea</name>
    <name type="synonym">Cajanus indicus</name>
    <dbReference type="NCBI Taxonomy" id="3821"/>
    <lineage>
        <taxon>Eukaryota</taxon>
        <taxon>Viridiplantae</taxon>
        <taxon>Streptophyta</taxon>
        <taxon>Embryophyta</taxon>
        <taxon>Tracheophyta</taxon>
        <taxon>Spermatophyta</taxon>
        <taxon>Magnoliopsida</taxon>
        <taxon>eudicotyledons</taxon>
        <taxon>Gunneridae</taxon>
        <taxon>Pentapetalae</taxon>
        <taxon>rosids</taxon>
        <taxon>fabids</taxon>
        <taxon>Fabales</taxon>
        <taxon>Fabaceae</taxon>
        <taxon>Papilionoideae</taxon>
        <taxon>50 kb inversion clade</taxon>
        <taxon>NPAAA clade</taxon>
        <taxon>indigoferoid/millettioid clade</taxon>
        <taxon>Phaseoleae</taxon>
        <taxon>Cajanus</taxon>
    </lineage>
</organism>
<dbReference type="GO" id="GO:0061809">
    <property type="term" value="F:NAD+ nucleosidase activity, cyclic ADP-ribose generating"/>
    <property type="evidence" value="ECO:0007669"/>
    <property type="project" value="UniProtKB-EC"/>
</dbReference>
<evidence type="ECO:0000256" key="4">
    <source>
        <dbReference type="ARBA" id="ARBA00022801"/>
    </source>
</evidence>
<dbReference type="Pfam" id="PF01582">
    <property type="entry name" value="TIR"/>
    <property type="match status" value="1"/>
</dbReference>
<dbReference type="Pfam" id="PF00931">
    <property type="entry name" value="NB-ARC"/>
    <property type="match status" value="1"/>
</dbReference>
<dbReference type="GO" id="GO:0006952">
    <property type="term" value="P:defense response"/>
    <property type="evidence" value="ECO:0007669"/>
    <property type="project" value="UniProtKB-KW"/>
</dbReference>
<dbReference type="InterPro" id="IPR036390">
    <property type="entry name" value="WH_DNA-bd_sf"/>
</dbReference>
<dbReference type="AlphaFoldDB" id="A0A151SHX6"/>
<dbReference type="InterPro" id="IPR042197">
    <property type="entry name" value="Apaf_helical"/>
</dbReference>
<name>A0A151SHX6_CAJCA</name>
<dbReference type="PRINTS" id="PR00364">
    <property type="entry name" value="DISEASERSIST"/>
</dbReference>
<dbReference type="PROSITE" id="PS50104">
    <property type="entry name" value="TIR"/>
    <property type="match status" value="1"/>
</dbReference>
<dbReference type="SUPFAM" id="SSF54001">
    <property type="entry name" value="Cysteine proteinases"/>
    <property type="match status" value="1"/>
</dbReference>
<feature type="domain" description="TIR" evidence="8">
    <location>
        <begin position="15"/>
        <end position="183"/>
    </location>
</feature>
<dbReference type="Gene3D" id="3.80.10.10">
    <property type="entry name" value="Ribonuclease Inhibitor"/>
    <property type="match status" value="1"/>
</dbReference>
<dbReference type="SUPFAM" id="SSF46785">
    <property type="entry name" value="Winged helix' DNA-binding domain"/>
    <property type="match status" value="1"/>
</dbReference>
<dbReference type="InterPro" id="IPR035897">
    <property type="entry name" value="Toll_tir_struct_dom_sf"/>
</dbReference>
<evidence type="ECO:0000256" key="3">
    <source>
        <dbReference type="ARBA" id="ARBA00022737"/>
    </source>
</evidence>
<comment type="catalytic activity">
    <reaction evidence="7">
        <text>NAD(+) + H2O = ADP-D-ribose + nicotinamide + H(+)</text>
        <dbReference type="Rhea" id="RHEA:16301"/>
        <dbReference type="ChEBI" id="CHEBI:15377"/>
        <dbReference type="ChEBI" id="CHEBI:15378"/>
        <dbReference type="ChEBI" id="CHEBI:17154"/>
        <dbReference type="ChEBI" id="CHEBI:57540"/>
        <dbReference type="ChEBI" id="CHEBI:57967"/>
        <dbReference type="EC" id="3.2.2.6"/>
    </reaction>
    <physiologicalReaction direction="left-to-right" evidence="7">
        <dbReference type="Rhea" id="RHEA:16302"/>
    </physiologicalReaction>
</comment>
<dbReference type="InterPro" id="IPR032675">
    <property type="entry name" value="LRR_dom_sf"/>
</dbReference>
<accession>A0A151SHX6</accession>
<evidence type="ECO:0000259" key="8">
    <source>
        <dbReference type="PROSITE" id="PS50104"/>
    </source>
</evidence>
<evidence type="ECO:0000256" key="6">
    <source>
        <dbReference type="ARBA" id="ARBA00023027"/>
    </source>
</evidence>
<keyword evidence="3" id="KW-0677">Repeat</keyword>
<keyword evidence="6" id="KW-0520">NAD</keyword>
<dbReference type="PANTHER" id="PTHR11017:SF512">
    <property type="entry name" value="ADP-RIBOSYL CYCLASE_CYCLIC ADP-RIBOSE HYDROLASE"/>
    <property type="match status" value="1"/>
</dbReference>
<dbReference type="InterPro" id="IPR038765">
    <property type="entry name" value="Papain-like_cys_pep_sf"/>
</dbReference>
<dbReference type="SUPFAM" id="SSF52200">
    <property type="entry name" value="Toll/Interleukin receptor TIR domain"/>
    <property type="match status" value="1"/>
</dbReference>
<gene>
    <name evidence="9" type="ORF">KK1_000516</name>
</gene>
<dbReference type="InterPro" id="IPR058192">
    <property type="entry name" value="WHD_ROQ1-like"/>
</dbReference>
<keyword evidence="4" id="KW-0378">Hydrolase</keyword>
<dbReference type="Gene3D" id="3.40.50.300">
    <property type="entry name" value="P-loop containing nucleotide triphosphate hydrolases"/>
    <property type="match status" value="1"/>
</dbReference>
<dbReference type="Pfam" id="PF23282">
    <property type="entry name" value="WHD_ROQ1"/>
    <property type="match status" value="1"/>
</dbReference>
<dbReference type="InterPro" id="IPR011713">
    <property type="entry name" value="Leu-rich_rpt_3"/>
</dbReference>
<evidence type="ECO:0000256" key="5">
    <source>
        <dbReference type="ARBA" id="ARBA00022821"/>
    </source>
</evidence>
<keyword evidence="5" id="KW-0611">Plant defense</keyword>
<dbReference type="EMBL" id="CM003613">
    <property type="protein sequence ID" value="KYP54331.1"/>
    <property type="molecule type" value="Genomic_DNA"/>
</dbReference>
<sequence length="1016" mass="117083">MTKTCTCSSVSAVTKKYDVFISFRGEDTRCDFTSHLYAALRTNNMETYIDYRIQKGEDLWVELLKAIKDSTLFLVIFSENYASSSWCLNELVELMECKKQQQEDVHVIPVFYKIDPSQVRKQRGSYHAAFAKHKKDKKVSKEKMQKWKDTLVHAANLSGFHSHKYRTESDLIEHIIKVISEKLNHKPTTDFRGRFISDENYTNIKSLLKINSEEVIVIGIWGMGGIGKTTLATAVFQKVSCQYEGTCFLKSVAEESKRHGPNYICNKVFSKLLQEDICIDTPTLIPSIVKKRLRRKKVFIVLDDVNSSELVENLIGVDRDWLGAGSRVIVTTRDKHVLISGDVDKIHQVKEMNFQNSLELFSSYAFRKTHPTKEYMELSIRAIEYAKGIPLALKVLGSYLRSKSENEWDSALNKLKKIPNVEIEEVLRLSYDGLDDDEKNIFLDIACFFKGQKRDHITKLLNACDFSADIGIRRLLDKALIVTTPYNNCIDMQDMIQEMGRRIVREKSIQSHGQCSRLWDPKEVYNVLTNNRGNHEIEGIWLDMTQITNINLSSGVFKEMPNLRLLVFRSLNGDSKRINSIYLPKGLEFLPNNLRYLVWNRYPLESLPSTFCPDNLFEISMRHSNVERLWHGVQQNFDIPNTEVMRRKMLSALATRWRDFKTFLTQEYVFGERQNETPCLKYQITDEEWIQFRATRLDSSWQAKRVATQERQSKNDASHLLSRGGYELVRIEASGVESIDHVDSPPRYEMWIAARTKSNGQMTSEFARVVADKIEGLVEQTTHGSFFPHGRDDILTTAIGRPEHAGRVRGIGGSWSHRDYFDAPPSRSNTVDSCSTKTFGDAAFITGKEPVVDDVDIAEAEDHPIYRLLTILPRLKKKPIQLQWDIRVFGVDSSNVPLYISLPDTLEIVGGNSMLNISIIQLWAMYIDKLSVEQAQAQIYGFIEPQSIQKSGNTQVQIQQYMQTWMSESRRDIYMAPYIDGSHWQLMIIIPKEYTVVWFCSLHRKPSHEIKFQLQG</sequence>